<evidence type="ECO:0000313" key="2">
    <source>
        <dbReference type="Proteomes" id="UP000092993"/>
    </source>
</evidence>
<evidence type="ECO:0000313" key="1">
    <source>
        <dbReference type="EMBL" id="OBZ79763.1"/>
    </source>
</evidence>
<protein>
    <submittedName>
        <fullName evidence="1">Uncharacterized protein</fullName>
    </submittedName>
</protein>
<sequence length="92" mass="10781">MIQVSTHDNDYEELSYHPEESYSGTARVSASALYRLAQYLLHCIGLRNSFHLPEKCWNSSVETITEKTPRRIEAEMLEYDNMAWGRPSSRRR</sequence>
<dbReference type="EMBL" id="LUGG01000001">
    <property type="protein sequence ID" value="OBZ79763.1"/>
    <property type="molecule type" value="Genomic_DNA"/>
</dbReference>
<organism evidence="1 2">
    <name type="scientific">Grifola frondosa</name>
    <name type="common">Maitake</name>
    <name type="synonym">Polyporus frondosus</name>
    <dbReference type="NCBI Taxonomy" id="5627"/>
    <lineage>
        <taxon>Eukaryota</taxon>
        <taxon>Fungi</taxon>
        <taxon>Dikarya</taxon>
        <taxon>Basidiomycota</taxon>
        <taxon>Agaricomycotina</taxon>
        <taxon>Agaricomycetes</taxon>
        <taxon>Polyporales</taxon>
        <taxon>Grifolaceae</taxon>
        <taxon>Grifola</taxon>
    </lineage>
</organism>
<dbReference type="AlphaFoldDB" id="A0A1C7MSC8"/>
<proteinExistence type="predicted"/>
<keyword evidence="2" id="KW-1185">Reference proteome</keyword>
<gene>
    <name evidence="1" type="ORF">A0H81_00336</name>
</gene>
<accession>A0A1C7MSC8</accession>
<dbReference type="Proteomes" id="UP000092993">
    <property type="component" value="Unassembled WGS sequence"/>
</dbReference>
<name>A0A1C7MSC8_GRIFR</name>
<comment type="caution">
    <text evidence="1">The sequence shown here is derived from an EMBL/GenBank/DDBJ whole genome shotgun (WGS) entry which is preliminary data.</text>
</comment>
<reference evidence="1 2" key="1">
    <citation type="submission" date="2016-03" db="EMBL/GenBank/DDBJ databases">
        <title>Whole genome sequencing of Grifola frondosa 9006-11.</title>
        <authorList>
            <person name="Min B."/>
            <person name="Park H."/>
            <person name="Kim J.-G."/>
            <person name="Cho H."/>
            <person name="Oh Y.-L."/>
            <person name="Kong W.-S."/>
            <person name="Choi I.-G."/>
        </authorList>
    </citation>
    <scope>NUCLEOTIDE SEQUENCE [LARGE SCALE GENOMIC DNA]</scope>
    <source>
        <strain evidence="1 2">9006-11</strain>
    </source>
</reference>